<evidence type="ECO:0000313" key="3">
    <source>
        <dbReference type="EMBL" id="GMH15325.1"/>
    </source>
</evidence>
<feature type="transmembrane region" description="Helical" evidence="1">
    <location>
        <begin position="12"/>
        <end position="29"/>
    </location>
</feature>
<accession>A0AAD3SR25</accession>
<comment type="caution">
    <text evidence="3">The sequence shown here is derived from an EMBL/GenBank/DDBJ whole genome shotgun (WGS) entry which is preliminary data.</text>
</comment>
<evidence type="ECO:0000259" key="2">
    <source>
        <dbReference type="Pfam" id="PF07889"/>
    </source>
</evidence>
<gene>
    <name evidence="3" type="ORF">Nepgr_017166</name>
</gene>
<keyword evidence="4" id="KW-1185">Reference proteome</keyword>
<sequence>MAMQTGMGLSKIIILFGAGYTGTILLKNGKLSDLLVELQALIKGIENSGESTNVDSDPIAAQVRWLAQEVRQLASARQITVLNGSSGRIDLSSLIIPAGALGALGYGYMWWKGLSFSDLMYVTKRNMATAVENLTKHLESVSEALAKTKRHLTQRIENIDGKVDDVKEIAKFIKNEVCDTRADVSQMGSEVLELKDTVYLLSGRINIMEEKQTLTLAGVDYLCHFVDGKRVPEYQQFLQEQYKLTGKSRGQLTSSETPTLQGLKQIADILSETKMITDGSIQDAADVANSQPRSLMRAASIKPAIKGF</sequence>
<keyword evidence="1" id="KW-0812">Transmembrane</keyword>
<name>A0AAD3SR25_NEPGR</name>
<keyword evidence="1" id="KW-0472">Membrane</keyword>
<protein>
    <recommendedName>
        <fullName evidence="2">DUF1664 domain-containing protein</fullName>
    </recommendedName>
</protein>
<dbReference type="PANTHER" id="PTHR46667:SF6">
    <property type="entry name" value="OS01G0185100 PROTEIN"/>
    <property type="match status" value="1"/>
</dbReference>
<reference evidence="3" key="1">
    <citation type="submission" date="2023-05" db="EMBL/GenBank/DDBJ databases">
        <title>Nepenthes gracilis genome sequencing.</title>
        <authorList>
            <person name="Fukushima K."/>
        </authorList>
    </citation>
    <scope>NUCLEOTIDE SEQUENCE</scope>
    <source>
        <strain evidence="3">SING2019-196</strain>
    </source>
</reference>
<dbReference type="PANTHER" id="PTHR46667">
    <property type="entry name" value="OS05G0182700 PROTEIN"/>
    <property type="match status" value="1"/>
</dbReference>
<feature type="domain" description="DUF1664" evidence="2">
    <location>
        <begin position="92"/>
        <end position="212"/>
    </location>
</feature>
<dbReference type="AlphaFoldDB" id="A0AAD3SR25"/>
<organism evidence="3 4">
    <name type="scientific">Nepenthes gracilis</name>
    <name type="common">Slender pitcher plant</name>
    <dbReference type="NCBI Taxonomy" id="150966"/>
    <lineage>
        <taxon>Eukaryota</taxon>
        <taxon>Viridiplantae</taxon>
        <taxon>Streptophyta</taxon>
        <taxon>Embryophyta</taxon>
        <taxon>Tracheophyta</taxon>
        <taxon>Spermatophyta</taxon>
        <taxon>Magnoliopsida</taxon>
        <taxon>eudicotyledons</taxon>
        <taxon>Gunneridae</taxon>
        <taxon>Pentapetalae</taxon>
        <taxon>Caryophyllales</taxon>
        <taxon>Nepenthaceae</taxon>
        <taxon>Nepenthes</taxon>
    </lineage>
</organism>
<dbReference type="InterPro" id="IPR012458">
    <property type="entry name" value="DUF1664"/>
</dbReference>
<evidence type="ECO:0000256" key="1">
    <source>
        <dbReference type="SAM" id="Phobius"/>
    </source>
</evidence>
<keyword evidence="1" id="KW-1133">Transmembrane helix</keyword>
<feature type="transmembrane region" description="Helical" evidence="1">
    <location>
        <begin position="91"/>
        <end position="111"/>
    </location>
</feature>
<evidence type="ECO:0000313" key="4">
    <source>
        <dbReference type="Proteomes" id="UP001279734"/>
    </source>
</evidence>
<proteinExistence type="predicted"/>
<dbReference type="Pfam" id="PF07889">
    <property type="entry name" value="DUF1664"/>
    <property type="match status" value="1"/>
</dbReference>
<dbReference type="Proteomes" id="UP001279734">
    <property type="component" value="Unassembled WGS sequence"/>
</dbReference>
<dbReference type="EMBL" id="BSYO01000015">
    <property type="protein sequence ID" value="GMH15325.1"/>
    <property type="molecule type" value="Genomic_DNA"/>
</dbReference>